<sequence>YNSGEEASGSDFLSWGCIAKNDGYTYDMQGEIFLNKWYLDVELNFYPDLEDYILDGNTKTYFSFKVTAASSDTRMYVCTRNNPNGLWFQGTTMEETEWYFSEAFKIYIYVGEKTSQSQTRVSLDYVHIRCFDSARTEFSPTGPSNWNDKIYKGYREFGFTTVATKWIEGKDAYYFVDNLPSWAWYCEYANFYVRMSYEDYSVVSGEFGKIEVYDWYDQQWETIPYCTLTADGNFYTYSPTLYDPTHADPNLRVRRYIDGPTTSPGDERVEIRFWFKEYESGHTHDSGDAWKVQLDYLRLDLYSRETWYPPCDIGFNFEQDINGVNDYFFYFEGWSNWYSYPSPPKDPLSLLLNGVKLGDLTPDYDPLVTNHLFTPNLDTVDIHVSNGPDWLGKQAYIDYLYLYWINKPWTIPLYNPDSVDASQMSKRKYDDFYQIRPWFDDPIFGNNNIKFTIN</sequence>
<feature type="non-terminal residue" evidence="1">
    <location>
        <position position="1"/>
    </location>
</feature>
<organism evidence="1">
    <name type="scientific">marine sediment metagenome</name>
    <dbReference type="NCBI Taxonomy" id="412755"/>
    <lineage>
        <taxon>unclassified sequences</taxon>
        <taxon>metagenomes</taxon>
        <taxon>ecological metagenomes</taxon>
    </lineage>
</organism>
<name>X0SGG3_9ZZZZ</name>
<feature type="non-terminal residue" evidence="1">
    <location>
        <position position="454"/>
    </location>
</feature>
<evidence type="ECO:0000313" key="1">
    <source>
        <dbReference type="EMBL" id="GAF80104.1"/>
    </source>
</evidence>
<dbReference type="AlphaFoldDB" id="X0SGG3"/>
<protein>
    <submittedName>
        <fullName evidence="1">Uncharacterized protein</fullName>
    </submittedName>
</protein>
<proteinExistence type="predicted"/>
<gene>
    <name evidence="1" type="ORF">S01H1_08915</name>
</gene>
<reference evidence="1" key="1">
    <citation type="journal article" date="2014" name="Front. Microbiol.">
        <title>High frequency of phylogenetically diverse reductive dehalogenase-homologous genes in deep subseafloor sedimentary metagenomes.</title>
        <authorList>
            <person name="Kawai M."/>
            <person name="Futagami T."/>
            <person name="Toyoda A."/>
            <person name="Takaki Y."/>
            <person name="Nishi S."/>
            <person name="Hori S."/>
            <person name="Arai W."/>
            <person name="Tsubouchi T."/>
            <person name="Morono Y."/>
            <person name="Uchiyama I."/>
            <person name="Ito T."/>
            <person name="Fujiyama A."/>
            <person name="Inagaki F."/>
            <person name="Takami H."/>
        </authorList>
    </citation>
    <scope>NUCLEOTIDE SEQUENCE</scope>
    <source>
        <strain evidence="1">Expedition CK06-06</strain>
    </source>
</reference>
<accession>X0SGG3</accession>
<dbReference type="EMBL" id="BARS01004559">
    <property type="protein sequence ID" value="GAF80104.1"/>
    <property type="molecule type" value="Genomic_DNA"/>
</dbReference>
<comment type="caution">
    <text evidence="1">The sequence shown here is derived from an EMBL/GenBank/DDBJ whole genome shotgun (WGS) entry which is preliminary data.</text>
</comment>